<evidence type="ECO:0000313" key="2">
    <source>
        <dbReference type="EMBL" id="VDN98182.1"/>
    </source>
</evidence>
<feature type="compositionally biased region" description="Basic and acidic residues" evidence="1">
    <location>
        <begin position="1"/>
        <end position="10"/>
    </location>
</feature>
<organism evidence="4">
    <name type="scientific">Rodentolepis nana</name>
    <name type="common">Dwarf tapeworm</name>
    <name type="synonym">Hymenolepis nana</name>
    <dbReference type="NCBI Taxonomy" id="102285"/>
    <lineage>
        <taxon>Eukaryota</taxon>
        <taxon>Metazoa</taxon>
        <taxon>Spiralia</taxon>
        <taxon>Lophotrochozoa</taxon>
        <taxon>Platyhelminthes</taxon>
        <taxon>Cestoda</taxon>
        <taxon>Eucestoda</taxon>
        <taxon>Cyclophyllidea</taxon>
        <taxon>Hymenolepididae</taxon>
        <taxon>Rodentolepis</taxon>
    </lineage>
</organism>
<proteinExistence type="predicted"/>
<feature type="compositionally biased region" description="Basic residues" evidence="1">
    <location>
        <begin position="72"/>
        <end position="91"/>
    </location>
</feature>
<reference evidence="4" key="1">
    <citation type="submission" date="2017-02" db="UniProtKB">
        <authorList>
            <consortium name="WormBaseParasite"/>
        </authorList>
    </citation>
    <scope>IDENTIFICATION</scope>
</reference>
<evidence type="ECO:0000313" key="3">
    <source>
        <dbReference type="Proteomes" id="UP000278807"/>
    </source>
</evidence>
<feature type="compositionally biased region" description="Basic residues" evidence="1">
    <location>
        <begin position="103"/>
        <end position="116"/>
    </location>
</feature>
<keyword evidence="3" id="KW-1185">Reference proteome</keyword>
<feature type="compositionally biased region" description="Polar residues" evidence="1">
    <location>
        <begin position="18"/>
        <end position="29"/>
    </location>
</feature>
<dbReference type="Proteomes" id="UP000278807">
    <property type="component" value="Unassembled WGS sequence"/>
</dbReference>
<accession>A0A0R3T5I6</accession>
<evidence type="ECO:0000313" key="4">
    <source>
        <dbReference type="WBParaSite" id="HNAJ_0000232401-mRNA-1"/>
    </source>
</evidence>
<dbReference type="AlphaFoldDB" id="A0A0R3T5I6"/>
<feature type="region of interest" description="Disordered" evidence="1">
    <location>
        <begin position="1"/>
        <end position="126"/>
    </location>
</feature>
<dbReference type="WBParaSite" id="HNAJ_0000232401-mRNA-1">
    <property type="protein sequence ID" value="HNAJ_0000232401-mRNA-1"/>
    <property type="gene ID" value="HNAJ_0000232401"/>
</dbReference>
<dbReference type="EMBL" id="UZAE01001110">
    <property type="protein sequence ID" value="VDN98182.1"/>
    <property type="molecule type" value="Genomic_DNA"/>
</dbReference>
<feature type="compositionally biased region" description="Polar residues" evidence="1">
    <location>
        <begin position="55"/>
        <end position="70"/>
    </location>
</feature>
<reference evidence="2 3" key="2">
    <citation type="submission" date="2018-11" db="EMBL/GenBank/DDBJ databases">
        <authorList>
            <consortium name="Pathogen Informatics"/>
        </authorList>
    </citation>
    <scope>NUCLEOTIDE SEQUENCE [LARGE SCALE GENOMIC DNA]</scope>
</reference>
<sequence>GKPEGDRESIDSIENGRNAATSSPLSNRPSDIPLNNDGPSSIATPPIVHDLISPQRATSPLNSNQAQLLTKAQHKKKTKVSKKGGKNKKLKSGSELGGAAAKPKSHHLWPGKKRKKSFEVANGVEA</sequence>
<protein>
    <submittedName>
        <fullName evidence="4">SRP72 domain-containing protein</fullName>
    </submittedName>
</protein>
<gene>
    <name evidence="2" type="ORF">HNAJ_LOCUS2323</name>
</gene>
<evidence type="ECO:0000256" key="1">
    <source>
        <dbReference type="SAM" id="MobiDB-lite"/>
    </source>
</evidence>
<name>A0A0R3T5I6_RODNA</name>